<keyword evidence="2" id="KW-1015">Disulfide bond</keyword>
<organism evidence="7 8">
    <name type="scientific">Lates japonicus</name>
    <name type="common">Japanese lates</name>
    <dbReference type="NCBI Taxonomy" id="270547"/>
    <lineage>
        <taxon>Eukaryota</taxon>
        <taxon>Metazoa</taxon>
        <taxon>Chordata</taxon>
        <taxon>Craniata</taxon>
        <taxon>Vertebrata</taxon>
        <taxon>Euteleostomi</taxon>
        <taxon>Actinopterygii</taxon>
        <taxon>Neopterygii</taxon>
        <taxon>Teleostei</taxon>
        <taxon>Neoteleostei</taxon>
        <taxon>Acanthomorphata</taxon>
        <taxon>Carangaria</taxon>
        <taxon>Carangaria incertae sedis</taxon>
        <taxon>Centropomidae</taxon>
        <taxon>Lates</taxon>
    </lineage>
</organism>
<feature type="domain" description="Ig-like" evidence="6">
    <location>
        <begin position="348"/>
        <end position="425"/>
    </location>
</feature>
<evidence type="ECO:0000259" key="6">
    <source>
        <dbReference type="PROSITE" id="PS50835"/>
    </source>
</evidence>
<feature type="domain" description="Ig-like" evidence="6">
    <location>
        <begin position="162"/>
        <end position="243"/>
    </location>
</feature>
<evidence type="ECO:0000256" key="1">
    <source>
        <dbReference type="ARBA" id="ARBA00022729"/>
    </source>
</evidence>
<dbReference type="Pfam" id="PF07679">
    <property type="entry name" value="I-set"/>
    <property type="match status" value="2"/>
</dbReference>
<evidence type="ECO:0000256" key="4">
    <source>
        <dbReference type="ARBA" id="ARBA00023319"/>
    </source>
</evidence>
<protein>
    <submittedName>
        <fullName evidence="7">Carcinoembryonic antigen-related cell adhesion molecule 5-like protein</fullName>
    </submittedName>
</protein>
<keyword evidence="8" id="KW-1185">Reference proteome</keyword>
<dbReference type="Pfam" id="PF13895">
    <property type="entry name" value="Ig_2"/>
    <property type="match status" value="2"/>
</dbReference>
<dbReference type="InterPro" id="IPR003598">
    <property type="entry name" value="Ig_sub2"/>
</dbReference>
<dbReference type="InterPro" id="IPR007110">
    <property type="entry name" value="Ig-like_dom"/>
</dbReference>
<dbReference type="InterPro" id="IPR013783">
    <property type="entry name" value="Ig-like_fold"/>
</dbReference>
<proteinExistence type="predicted"/>
<name>A0AAD3NJL3_LATJO</name>
<evidence type="ECO:0000256" key="3">
    <source>
        <dbReference type="ARBA" id="ARBA00023180"/>
    </source>
</evidence>
<feature type="chain" id="PRO_5042169420" evidence="5">
    <location>
        <begin position="22"/>
        <end position="478"/>
    </location>
</feature>
<gene>
    <name evidence="7" type="ORF">AKAME5_002420000</name>
</gene>
<keyword evidence="1 5" id="KW-0732">Signal</keyword>
<feature type="signal peptide" evidence="5">
    <location>
        <begin position="1"/>
        <end position="21"/>
    </location>
</feature>
<feature type="domain" description="Ig-like" evidence="6">
    <location>
        <begin position="64"/>
        <end position="157"/>
    </location>
</feature>
<keyword evidence="3" id="KW-0325">Glycoprotein</keyword>
<dbReference type="SMART" id="SM00408">
    <property type="entry name" value="IGc2"/>
    <property type="match status" value="3"/>
</dbReference>
<evidence type="ECO:0000313" key="7">
    <source>
        <dbReference type="EMBL" id="GLD72875.1"/>
    </source>
</evidence>
<dbReference type="PROSITE" id="PS50835">
    <property type="entry name" value="IG_LIKE"/>
    <property type="match status" value="4"/>
</dbReference>
<dbReference type="InterPro" id="IPR003599">
    <property type="entry name" value="Ig_sub"/>
</dbReference>
<dbReference type="PANTHER" id="PTHR44337">
    <property type="entry name" value="CARCINOEMBRYONIC ANTIGEN-RELATED CELL ADHESION MOLECULE 8"/>
    <property type="match status" value="1"/>
</dbReference>
<dbReference type="SUPFAM" id="SSF48726">
    <property type="entry name" value="Immunoglobulin"/>
    <property type="match status" value="3"/>
</dbReference>
<evidence type="ECO:0000313" key="8">
    <source>
        <dbReference type="Proteomes" id="UP001279410"/>
    </source>
</evidence>
<evidence type="ECO:0000256" key="2">
    <source>
        <dbReference type="ARBA" id="ARBA00023157"/>
    </source>
</evidence>
<dbReference type="PANTHER" id="PTHR44337:SF17">
    <property type="entry name" value="CARCINOEMBRYONIC ANTIGEN-RELATED CELL ADHESION MOLECULE 5 ISOFORM X1"/>
    <property type="match status" value="1"/>
</dbReference>
<evidence type="ECO:0000256" key="5">
    <source>
        <dbReference type="SAM" id="SignalP"/>
    </source>
</evidence>
<feature type="domain" description="Ig-like" evidence="6">
    <location>
        <begin position="254"/>
        <end position="345"/>
    </location>
</feature>
<sequence length="478" mass="51477">MDLFRLKSLLFLLFFIGRCRGQDILPEGPLDAVKTKDSGDYSINVISADGDTKTAEIKLRVLEPVSDVVIKSDLTEAIEHNSTVVLTCSAKGSLLTFTWTNGTTPIVADGKRLTLKNEQMSSTLTIAGVLRSDLVGPICCTAANKLEKEKSAPFNLTVYYGPDEVIVNPPNPPQYIKSGSNFNLTCSAPSSPPATYTWYHNKEPMEAAGEVLTLKIIQEHGFGKNVDEYTCRANNAKTKRTIPSPGVSFGVMEPITGAKMTGPVATLIAGNSTANLSCQVMTGTVKTRSWLKDGKPLSANSRLVFADDLSSIMINPLQKEDNGVYQCQLINPVTSAEASYKMVVNYGPEPATVTGESEVELDTKVTLTCSAASVPPANFTWKFNGTMTAVKTSQYIIDKAVYSNSGTYTCEAHNAVTGKTSKPVTHTLAVKEIEDGLSGGPLLESCQASLALALAIGLIMYCRLTVEYLLFGTFDVWD</sequence>
<reference evidence="7" key="1">
    <citation type="submission" date="2022-08" db="EMBL/GenBank/DDBJ databases">
        <title>Genome sequencing of akame (Lates japonicus).</title>
        <authorList>
            <person name="Hashiguchi Y."/>
            <person name="Takahashi H."/>
        </authorList>
    </citation>
    <scope>NUCLEOTIDE SEQUENCE</scope>
    <source>
        <strain evidence="7">Kochi</strain>
    </source>
</reference>
<keyword evidence="4" id="KW-0393">Immunoglobulin domain</keyword>
<dbReference type="AlphaFoldDB" id="A0AAD3NJL3"/>
<dbReference type="Gene3D" id="2.60.40.10">
    <property type="entry name" value="Immunoglobulins"/>
    <property type="match status" value="5"/>
</dbReference>
<dbReference type="InterPro" id="IPR036179">
    <property type="entry name" value="Ig-like_dom_sf"/>
</dbReference>
<dbReference type="InterPro" id="IPR052598">
    <property type="entry name" value="IgSF_CEA-related"/>
</dbReference>
<dbReference type="Proteomes" id="UP001279410">
    <property type="component" value="Unassembled WGS sequence"/>
</dbReference>
<accession>A0AAD3NJL3</accession>
<dbReference type="EMBL" id="BRZM01001278">
    <property type="protein sequence ID" value="GLD72875.1"/>
    <property type="molecule type" value="Genomic_DNA"/>
</dbReference>
<comment type="caution">
    <text evidence="7">The sequence shown here is derived from an EMBL/GenBank/DDBJ whole genome shotgun (WGS) entry which is preliminary data.</text>
</comment>
<dbReference type="InterPro" id="IPR013098">
    <property type="entry name" value="Ig_I-set"/>
</dbReference>
<dbReference type="CDD" id="cd00096">
    <property type="entry name" value="Ig"/>
    <property type="match status" value="1"/>
</dbReference>
<dbReference type="SMART" id="SM00409">
    <property type="entry name" value="IG"/>
    <property type="match status" value="4"/>
</dbReference>